<evidence type="ECO:0000256" key="1">
    <source>
        <dbReference type="SAM" id="SignalP"/>
    </source>
</evidence>
<dbReference type="InParanoid" id="A0A7E5WHL1"/>
<keyword evidence="1" id="KW-0732">Signal</keyword>
<dbReference type="InterPro" id="IPR009832">
    <property type="entry name" value="DUF1397"/>
</dbReference>
<dbReference type="Pfam" id="PF07165">
    <property type="entry name" value="DUF1397"/>
    <property type="match status" value="1"/>
</dbReference>
<dbReference type="PANTHER" id="PTHR20997">
    <property type="entry name" value="EG:BACR42I17.2 PROTEIN-RELATED"/>
    <property type="match status" value="1"/>
</dbReference>
<feature type="signal peptide" evidence="1">
    <location>
        <begin position="1"/>
        <end position="17"/>
    </location>
</feature>
<dbReference type="FunCoup" id="A0A7E5WHL1">
    <property type="interactions" value="11"/>
</dbReference>
<dbReference type="Proteomes" id="UP000322000">
    <property type="component" value="Chromosome 17"/>
</dbReference>
<dbReference type="AlphaFoldDB" id="A0A7E5WHL1"/>
<sequence length="302" mass="33546">MAPLFLIFAVFISATLGQTIDEGIFNKPVSVPPELQDKISNEEVEKLKTKYMDEFKRKCEQNGHPELYETAQTSVVELMNCFNSLVNMEVLQNEIEEAKPNGQVDEVFKKYCNKSPQFKGCFRNMTETVKPCFSTDEQKNFKTLYNVTEQLADFICYKDGDRIALFIAEGGKECFQDQQEGIQGCFNSTFDAETQGSLQNISSVEGFMELEFKEKQCNQMSTLQSCVVSVLEQCVKPTSANIVESLFNFIRKATPCKNFAKPNAGKAGGRNPEEAKPATGAANGLTITSATLITAFLAAILA</sequence>
<protein>
    <submittedName>
        <fullName evidence="3">27 kDa glycoprotein-like isoform X1</fullName>
    </submittedName>
</protein>
<name>A0A7E5WHL1_TRINI</name>
<dbReference type="PANTHER" id="PTHR20997:SF2">
    <property type="entry name" value="EG:BACR42I17.2 PROTEIN-RELATED"/>
    <property type="match status" value="1"/>
</dbReference>
<accession>A0A7E5WHL1</accession>
<proteinExistence type="predicted"/>
<gene>
    <name evidence="3" type="primary">LOC113502732</name>
</gene>
<dbReference type="KEGG" id="tnl:113502732"/>
<dbReference type="RefSeq" id="XP_026740193.1">
    <property type="nucleotide sequence ID" value="XM_026884392.1"/>
</dbReference>
<evidence type="ECO:0000313" key="2">
    <source>
        <dbReference type="Proteomes" id="UP000322000"/>
    </source>
</evidence>
<reference evidence="3" key="1">
    <citation type="submission" date="2025-08" db="UniProtKB">
        <authorList>
            <consortium name="RefSeq"/>
        </authorList>
    </citation>
    <scope>IDENTIFICATION</scope>
</reference>
<keyword evidence="2" id="KW-1185">Reference proteome</keyword>
<feature type="chain" id="PRO_5028880127" evidence="1">
    <location>
        <begin position="18"/>
        <end position="302"/>
    </location>
</feature>
<organism evidence="2 3">
    <name type="scientific">Trichoplusia ni</name>
    <name type="common">Cabbage looper</name>
    <dbReference type="NCBI Taxonomy" id="7111"/>
    <lineage>
        <taxon>Eukaryota</taxon>
        <taxon>Metazoa</taxon>
        <taxon>Ecdysozoa</taxon>
        <taxon>Arthropoda</taxon>
        <taxon>Hexapoda</taxon>
        <taxon>Insecta</taxon>
        <taxon>Pterygota</taxon>
        <taxon>Neoptera</taxon>
        <taxon>Endopterygota</taxon>
        <taxon>Lepidoptera</taxon>
        <taxon>Glossata</taxon>
        <taxon>Ditrysia</taxon>
        <taxon>Noctuoidea</taxon>
        <taxon>Noctuidae</taxon>
        <taxon>Plusiinae</taxon>
        <taxon>Trichoplusia</taxon>
    </lineage>
</organism>
<evidence type="ECO:0000313" key="3">
    <source>
        <dbReference type="RefSeq" id="XP_026740193.1"/>
    </source>
</evidence>
<dbReference type="GeneID" id="113502732"/>
<dbReference type="OrthoDB" id="6512861at2759"/>